<feature type="domain" description="ABC transporter" evidence="1">
    <location>
        <begin position="61"/>
        <end position="100"/>
    </location>
</feature>
<dbReference type="InterPro" id="IPR027417">
    <property type="entry name" value="P-loop_NTPase"/>
</dbReference>
<dbReference type="PANTHER" id="PTHR24222:SF50">
    <property type="entry name" value="ABC TRANSPORTER B FAMILY MEMBER 9-LIKE ISOFORM X2"/>
    <property type="match status" value="1"/>
</dbReference>
<proteinExistence type="predicted"/>
<organism evidence="2 3">
    <name type="scientific">Vitis vinifera</name>
    <name type="common">Grape</name>
    <dbReference type="NCBI Taxonomy" id="29760"/>
    <lineage>
        <taxon>Eukaryota</taxon>
        <taxon>Viridiplantae</taxon>
        <taxon>Streptophyta</taxon>
        <taxon>Embryophyta</taxon>
        <taxon>Tracheophyta</taxon>
        <taxon>Spermatophyta</taxon>
        <taxon>Magnoliopsida</taxon>
        <taxon>eudicotyledons</taxon>
        <taxon>Gunneridae</taxon>
        <taxon>Pentapetalae</taxon>
        <taxon>rosids</taxon>
        <taxon>Vitales</taxon>
        <taxon>Vitaceae</taxon>
        <taxon>Viteae</taxon>
        <taxon>Vitis</taxon>
    </lineage>
</organism>
<dbReference type="GO" id="GO:0005524">
    <property type="term" value="F:ATP binding"/>
    <property type="evidence" value="ECO:0007669"/>
    <property type="project" value="InterPro"/>
</dbReference>
<evidence type="ECO:0000313" key="2">
    <source>
        <dbReference type="EMBL" id="RVW32049.1"/>
    </source>
</evidence>
<dbReference type="PANTHER" id="PTHR24222">
    <property type="entry name" value="ABC TRANSPORTER B FAMILY"/>
    <property type="match status" value="1"/>
</dbReference>
<dbReference type="SUPFAM" id="SSF52540">
    <property type="entry name" value="P-loop containing nucleoside triphosphate hydrolases"/>
    <property type="match status" value="1"/>
</dbReference>
<dbReference type="Proteomes" id="UP000288805">
    <property type="component" value="Unassembled WGS sequence"/>
</dbReference>
<comment type="caution">
    <text evidence="2">The sequence shown here is derived from an EMBL/GenBank/DDBJ whole genome shotgun (WGS) entry which is preliminary data.</text>
</comment>
<accession>A0A438D9C6</accession>
<dbReference type="EMBL" id="QGNW01001729">
    <property type="protein sequence ID" value="RVW32049.1"/>
    <property type="molecule type" value="Genomic_DNA"/>
</dbReference>
<evidence type="ECO:0000259" key="1">
    <source>
        <dbReference type="Pfam" id="PF00005"/>
    </source>
</evidence>
<dbReference type="InterPro" id="IPR039421">
    <property type="entry name" value="Type_1_exporter"/>
</dbReference>
<dbReference type="Pfam" id="PF00005">
    <property type="entry name" value="ABC_tran"/>
    <property type="match status" value="1"/>
</dbReference>
<dbReference type="Gene3D" id="3.40.50.300">
    <property type="entry name" value="P-loop containing nucleotide triphosphate hydrolases"/>
    <property type="match status" value="1"/>
</dbReference>
<dbReference type="GO" id="GO:0016887">
    <property type="term" value="F:ATP hydrolysis activity"/>
    <property type="evidence" value="ECO:0007669"/>
    <property type="project" value="InterPro"/>
</dbReference>
<dbReference type="AlphaFoldDB" id="A0A438D9C6"/>
<evidence type="ECO:0000313" key="3">
    <source>
        <dbReference type="Proteomes" id="UP000288805"/>
    </source>
</evidence>
<protein>
    <submittedName>
        <fullName evidence="2">ABC transporter B family member 9</fullName>
    </submittedName>
</protein>
<reference evidence="2 3" key="1">
    <citation type="journal article" date="2018" name="PLoS Genet.">
        <title>Population sequencing reveals clonal diversity and ancestral inbreeding in the grapevine cultivar Chardonnay.</title>
        <authorList>
            <person name="Roach M.J."/>
            <person name="Johnson D.L."/>
            <person name="Bohlmann J."/>
            <person name="van Vuuren H.J."/>
            <person name="Jones S.J."/>
            <person name="Pretorius I.S."/>
            <person name="Schmidt S.A."/>
            <person name="Borneman A.R."/>
        </authorList>
    </citation>
    <scope>NUCLEOTIDE SEQUENCE [LARGE SCALE GENOMIC DNA]</scope>
    <source>
        <strain evidence="3">cv. Chardonnay</strain>
        <tissue evidence="2">Leaf</tissue>
    </source>
</reference>
<gene>
    <name evidence="2" type="primary">ABCB9_2</name>
    <name evidence="2" type="ORF">CK203_097396</name>
</gene>
<name>A0A438D9C6_VITVI</name>
<sequence>MVDLLGHLGGDLSLCGWIYSRIVSCFMLSKHPLPLTKIYSRLSNCPRLAIFGMVVVCIQGLDTMVGEHGTQLSGGQKQRIAIARAILKNPRILLLDEATSALDAESERIVQDALVNVMVNRTTGKQIARVLGKAPTIAAAAYLRMAGRPPVLPSSSFSYS</sequence>
<dbReference type="InterPro" id="IPR003439">
    <property type="entry name" value="ABC_transporter-like_ATP-bd"/>
</dbReference>
<dbReference type="OrthoDB" id="6500128at2759"/>